<sequence>MSGATGRPVRVLPMPPDDTVLQHLPALAAALAGDGPVLLPVPADDDTTAARLARDLAADAPVPPAEDDPADPVVLMIATSGSTGTAKGVLLPAGALCASAAATAQHLGGPADDRADDPADGASAGPASDPAAVHWLLPLPSWHIGGLQVLLRSLAAGTEPLVLAPPFRAASFTAAVHRMPSGPRRTSLVPTQLRRVLDDAEATAALATFDAVLVGGAATPPDLQDAARAVGIRIVTTYGMSETAGGSVYDGIPLPGAEVGLLGPDDAAGDGSAGPTSGGIIAIRGPMVARGYRGRPGDPAFPADPGAGALRTFVTTDLGRWDGDRLQVLGRRDDVIVTGGENVVPLRVEAALRRVPGVRDVVVTGVPDPEWGQAVVAVVVPDLGAGTATLPAAVRAAGRALDRPSEPRRVVLVAQIPTLGPGKPDRAAVRRLAAGDSPPPW</sequence>
<evidence type="ECO:0000313" key="4">
    <source>
        <dbReference type="EMBL" id="MBM9466268.1"/>
    </source>
</evidence>
<comment type="caution">
    <text evidence="4">The sequence shown here is derived from an EMBL/GenBank/DDBJ whole genome shotgun (WGS) entry which is preliminary data.</text>
</comment>
<protein>
    <submittedName>
        <fullName evidence="4">AMP-binding protein</fullName>
    </submittedName>
</protein>
<dbReference type="InterPro" id="IPR020845">
    <property type="entry name" value="AMP-binding_CS"/>
</dbReference>
<dbReference type="InterPro" id="IPR042099">
    <property type="entry name" value="ANL_N_sf"/>
</dbReference>
<evidence type="ECO:0000259" key="2">
    <source>
        <dbReference type="Pfam" id="PF00501"/>
    </source>
</evidence>
<reference evidence="4" key="1">
    <citation type="submission" date="2021-01" db="EMBL/GenBank/DDBJ databases">
        <title>YIM 132084 draft genome.</title>
        <authorList>
            <person name="An D."/>
        </authorList>
    </citation>
    <scope>NUCLEOTIDE SEQUENCE</scope>
    <source>
        <strain evidence="4">YIM 132084</strain>
    </source>
</reference>
<dbReference type="Gene3D" id="3.40.50.12780">
    <property type="entry name" value="N-terminal domain of ligase-like"/>
    <property type="match status" value="1"/>
</dbReference>
<feature type="domain" description="AMP-dependent synthetase/ligase" evidence="2">
    <location>
        <begin position="55"/>
        <end position="292"/>
    </location>
</feature>
<feature type="domain" description="AMP-binding enzyme C-terminal" evidence="3">
    <location>
        <begin position="348"/>
        <end position="423"/>
    </location>
</feature>
<keyword evidence="5" id="KW-1185">Reference proteome</keyword>
<dbReference type="Gene3D" id="3.30.300.30">
    <property type="match status" value="1"/>
</dbReference>
<evidence type="ECO:0000259" key="3">
    <source>
        <dbReference type="Pfam" id="PF13193"/>
    </source>
</evidence>
<dbReference type="InterPro" id="IPR045851">
    <property type="entry name" value="AMP-bd_C_sf"/>
</dbReference>
<dbReference type="Pfam" id="PF00501">
    <property type="entry name" value="AMP-binding"/>
    <property type="match status" value="1"/>
</dbReference>
<dbReference type="Pfam" id="PF13193">
    <property type="entry name" value="AMP-binding_C"/>
    <property type="match status" value="1"/>
</dbReference>
<dbReference type="InterPro" id="IPR025110">
    <property type="entry name" value="AMP-bd_C"/>
</dbReference>
<dbReference type="EMBL" id="JAERWK010000005">
    <property type="protein sequence ID" value="MBM9466268.1"/>
    <property type="molecule type" value="Genomic_DNA"/>
</dbReference>
<dbReference type="PANTHER" id="PTHR43767">
    <property type="entry name" value="LONG-CHAIN-FATTY-ACID--COA LIGASE"/>
    <property type="match status" value="1"/>
</dbReference>
<dbReference type="PROSITE" id="PS00455">
    <property type="entry name" value="AMP_BINDING"/>
    <property type="match status" value="1"/>
</dbReference>
<proteinExistence type="predicted"/>
<organism evidence="4 5">
    <name type="scientific">Nakamurella leprariae</name>
    <dbReference type="NCBI Taxonomy" id="2803911"/>
    <lineage>
        <taxon>Bacteria</taxon>
        <taxon>Bacillati</taxon>
        <taxon>Actinomycetota</taxon>
        <taxon>Actinomycetes</taxon>
        <taxon>Nakamurellales</taxon>
        <taxon>Nakamurellaceae</taxon>
        <taxon>Nakamurella</taxon>
    </lineage>
</organism>
<evidence type="ECO:0000256" key="1">
    <source>
        <dbReference type="SAM" id="MobiDB-lite"/>
    </source>
</evidence>
<name>A0A939BV82_9ACTN</name>
<gene>
    <name evidence="4" type="ORF">JL106_03110</name>
</gene>
<dbReference type="SUPFAM" id="SSF56801">
    <property type="entry name" value="Acetyl-CoA synthetase-like"/>
    <property type="match status" value="1"/>
</dbReference>
<dbReference type="InterPro" id="IPR000873">
    <property type="entry name" value="AMP-dep_synth/lig_dom"/>
</dbReference>
<accession>A0A939BV82</accession>
<dbReference type="Proteomes" id="UP000663792">
    <property type="component" value="Unassembled WGS sequence"/>
</dbReference>
<dbReference type="Gene3D" id="2.30.38.10">
    <property type="entry name" value="Luciferase, Domain 3"/>
    <property type="match status" value="1"/>
</dbReference>
<feature type="region of interest" description="Disordered" evidence="1">
    <location>
        <begin position="107"/>
        <end position="127"/>
    </location>
</feature>
<dbReference type="AlphaFoldDB" id="A0A939BV82"/>
<dbReference type="PANTHER" id="PTHR43767:SF1">
    <property type="entry name" value="NONRIBOSOMAL PEPTIDE SYNTHASE PES1 (EUROFUNG)-RELATED"/>
    <property type="match status" value="1"/>
</dbReference>
<evidence type="ECO:0000313" key="5">
    <source>
        <dbReference type="Proteomes" id="UP000663792"/>
    </source>
</evidence>
<dbReference type="GO" id="GO:0016878">
    <property type="term" value="F:acid-thiol ligase activity"/>
    <property type="evidence" value="ECO:0007669"/>
    <property type="project" value="UniProtKB-ARBA"/>
</dbReference>
<dbReference type="RefSeq" id="WP_205259229.1">
    <property type="nucleotide sequence ID" value="NZ_JAERWK010000005.1"/>
</dbReference>
<dbReference type="InterPro" id="IPR050237">
    <property type="entry name" value="ATP-dep_AMP-bd_enzyme"/>
</dbReference>